<accession>A0A0R2EDG6</accession>
<proteinExistence type="predicted"/>
<keyword evidence="2" id="KW-1185">Reference proteome</keyword>
<protein>
    <recommendedName>
        <fullName evidence="3">Flagellin</fullName>
    </recommendedName>
</protein>
<evidence type="ECO:0008006" key="3">
    <source>
        <dbReference type="Google" id="ProtNLM"/>
    </source>
</evidence>
<sequence length="694" mass="77317">MLVKNQKNYLVPNIVDDLYGDIKQNAISVHTQPIRNLSTIIQILDSDGSVIDTIEGRTTGGTLNGTGDSLIKRTGSITMVVDPDYIPTDGGAIWFNKEFKIYQGIEDLTDNTKPVINFLLGTFLVDEEGLSISDSDSSITLTLSDKMTRYDSDTLENELTIPAGTPINVAIRKVMELLGENSFGYMYESDASEVVPYDYTQAIGSNITDIIKELRDMYMDYTCGYNVKGEFEFRKLQIQKDIDTQDVKWTFDSTNLDRADLTLSFSEAYNLKNVKNRVVVYGNTDTSTGITPEAVVRITDSKNPFNVDAIGTRTSIIVDTKLSNDIQCLAEAKYNIWKTAHFQEQCTISTIPIYIFEPYDLVEIVNPVTGNKYRYMIDSFSIDLSVTGTMSITTHKMYYVGIEYGDEELPVVAAIKKGINQLGWLSLGEQRIKDCYGVSGSGDNTIFVRFINEAAGGEQAAVTGYTTTKSQTMEFDLADFKTIVPTSEDGDTGRSKGDYADRILAHEMFHAVSNDYYDVSNTLDMPTWFKEGFAELIHGGKDRYLSLTGYESNAAKKASMINKAKDLLNGSWDSTSEDYSVAYLIACAIYYLNDSADSFRQMFTRIKGVKNLNLNFLVKLLPLKNDSTDMINLIIEKMNTMPIWDYLNDSNDTDTCSIGGIHMMNLTGSVMDASSVFNNSAATTVSIGFKIIYD</sequence>
<name>A0A0R2EDG6_9LACO</name>
<dbReference type="EMBL" id="AYYH01000006">
    <property type="protein sequence ID" value="KRN10842.1"/>
    <property type="molecule type" value="Genomic_DNA"/>
</dbReference>
<evidence type="ECO:0000313" key="2">
    <source>
        <dbReference type="Proteomes" id="UP000050898"/>
    </source>
</evidence>
<dbReference type="RefSeq" id="WP_235720382.1">
    <property type="nucleotide sequence ID" value="NZ_AKKT01000168.1"/>
</dbReference>
<gene>
    <name evidence="1" type="ORF">FD00_GL002085</name>
</gene>
<reference evidence="1 2" key="1">
    <citation type="journal article" date="2015" name="Genome Announc.">
        <title>Expanding the biotechnology potential of lactobacilli through comparative genomics of 213 strains and associated genera.</title>
        <authorList>
            <person name="Sun Z."/>
            <person name="Harris H.M."/>
            <person name="McCann A."/>
            <person name="Guo C."/>
            <person name="Argimon S."/>
            <person name="Zhang W."/>
            <person name="Yang X."/>
            <person name="Jeffery I.B."/>
            <person name="Cooney J.C."/>
            <person name="Kagawa T.F."/>
            <person name="Liu W."/>
            <person name="Song Y."/>
            <person name="Salvetti E."/>
            <person name="Wrobel A."/>
            <person name="Rasinkangas P."/>
            <person name="Parkhill J."/>
            <person name="Rea M.C."/>
            <person name="O'Sullivan O."/>
            <person name="Ritari J."/>
            <person name="Douillard F.P."/>
            <person name="Paul Ross R."/>
            <person name="Yang R."/>
            <person name="Briner A.E."/>
            <person name="Felis G.E."/>
            <person name="de Vos W.M."/>
            <person name="Barrangou R."/>
            <person name="Klaenhammer T.R."/>
            <person name="Caufield P.W."/>
            <person name="Cui Y."/>
            <person name="Zhang H."/>
            <person name="O'Toole P.W."/>
        </authorList>
    </citation>
    <scope>NUCLEOTIDE SEQUENCE [LARGE SCALE GENOMIC DNA]</scope>
    <source>
        <strain evidence="1 2">DSM 20444</strain>
    </source>
</reference>
<evidence type="ECO:0000313" key="1">
    <source>
        <dbReference type="EMBL" id="KRN10842.1"/>
    </source>
</evidence>
<dbReference type="Proteomes" id="UP000050898">
    <property type="component" value="Unassembled WGS sequence"/>
</dbReference>
<organism evidence="1 2">
    <name type="scientific">Liquorilactobacillus mali KCTC 3596 = DSM 20444</name>
    <dbReference type="NCBI Taxonomy" id="1046596"/>
    <lineage>
        <taxon>Bacteria</taxon>
        <taxon>Bacillati</taxon>
        <taxon>Bacillota</taxon>
        <taxon>Bacilli</taxon>
        <taxon>Lactobacillales</taxon>
        <taxon>Lactobacillaceae</taxon>
        <taxon>Liquorilactobacillus</taxon>
    </lineage>
</organism>
<dbReference type="AlphaFoldDB" id="A0A0R2EDG6"/>
<dbReference type="Gene3D" id="1.10.390.20">
    <property type="match status" value="1"/>
</dbReference>
<dbReference type="PATRIC" id="fig|1046596.6.peg.2188"/>
<comment type="caution">
    <text evidence="1">The sequence shown here is derived from an EMBL/GenBank/DDBJ whole genome shotgun (WGS) entry which is preliminary data.</text>
</comment>